<reference evidence="2 3" key="1">
    <citation type="submission" date="2021-04" db="EMBL/GenBank/DDBJ databases">
        <title>novel species isolated from subtropical streams in China.</title>
        <authorList>
            <person name="Lu H."/>
        </authorList>
    </citation>
    <scope>NUCLEOTIDE SEQUENCE [LARGE SCALE GENOMIC DNA]</scope>
    <source>
        <strain evidence="2 3">BYS107W</strain>
    </source>
</reference>
<dbReference type="Proteomes" id="UP000680158">
    <property type="component" value="Unassembled WGS sequence"/>
</dbReference>
<dbReference type="Gene3D" id="1.20.1420.60">
    <property type="match status" value="1"/>
</dbReference>
<comment type="caution">
    <text evidence="2">The sequence shown here is derived from an EMBL/GenBank/DDBJ whole genome shotgun (WGS) entry which is preliminary data.</text>
</comment>
<protein>
    <submittedName>
        <fullName evidence="2">DMP19 family protein</fullName>
    </submittedName>
</protein>
<evidence type="ECO:0000259" key="1">
    <source>
        <dbReference type="Pfam" id="PF14300"/>
    </source>
</evidence>
<dbReference type="Pfam" id="PF14300">
    <property type="entry name" value="DMP19"/>
    <property type="match status" value="1"/>
</dbReference>
<evidence type="ECO:0000313" key="2">
    <source>
        <dbReference type="EMBL" id="MBR7745862.1"/>
    </source>
</evidence>
<dbReference type="RefSeq" id="WP_212683220.1">
    <property type="nucleotide sequence ID" value="NZ_JAGSPM010000002.1"/>
</dbReference>
<sequence length="159" mass="18722">MRFADFFENDEPAYDVFNACHQIVFAESNGSTEYLERIGLEARLVYLLWCFDGEVHNGGFDQLFFNSLGDHCLEILEGLRRIRANKSTELLEKALSWFPESMPSSDRETRWKQLEQYEDDENYESGLDDLDKEFYKYEDNLAELLHNFVRSNKEASVYA</sequence>
<feature type="domain" description="DNA mimic protein DMP19 C-terminal" evidence="1">
    <location>
        <begin position="41"/>
        <end position="152"/>
    </location>
</feature>
<proteinExistence type="predicted"/>
<evidence type="ECO:0000313" key="3">
    <source>
        <dbReference type="Proteomes" id="UP000680158"/>
    </source>
</evidence>
<dbReference type="AlphaFoldDB" id="A0A941DF94"/>
<accession>A0A941DF94</accession>
<organism evidence="2 3">
    <name type="scientific">Undibacterium baiyunense</name>
    <dbReference type="NCBI Taxonomy" id="2828731"/>
    <lineage>
        <taxon>Bacteria</taxon>
        <taxon>Pseudomonadati</taxon>
        <taxon>Pseudomonadota</taxon>
        <taxon>Betaproteobacteria</taxon>
        <taxon>Burkholderiales</taxon>
        <taxon>Oxalobacteraceae</taxon>
        <taxon>Undibacterium</taxon>
    </lineage>
</organism>
<gene>
    <name evidence="2" type="ORF">KDM92_04665</name>
</gene>
<name>A0A941DF94_9BURK</name>
<dbReference type="InterPro" id="IPR025402">
    <property type="entry name" value="DMP19_C"/>
</dbReference>
<keyword evidence="3" id="KW-1185">Reference proteome</keyword>
<dbReference type="EMBL" id="JAGSPM010000002">
    <property type="protein sequence ID" value="MBR7745862.1"/>
    <property type="molecule type" value="Genomic_DNA"/>
</dbReference>